<dbReference type="EMBL" id="MT141490">
    <property type="protein sequence ID" value="QJA63092.1"/>
    <property type="molecule type" value="Genomic_DNA"/>
</dbReference>
<accession>A0A6M3J2H6</accession>
<dbReference type="AlphaFoldDB" id="A0A6M3J2H6"/>
<reference evidence="1" key="1">
    <citation type="submission" date="2020-03" db="EMBL/GenBank/DDBJ databases">
        <title>The deep terrestrial virosphere.</title>
        <authorList>
            <person name="Holmfeldt K."/>
            <person name="Nilsson E."/>
            <person name="Simone D."/>
            <person name="Lopez-Fernandez M."/>
            <person name="Wu X."/>
            <person name="de Brujin I."/>
            <person name="Lundin D."/>
            <person name="Andersson A."/>
            <person name="Bertilsson S."/>
            <person name="Dopson M."/>
        </authorList>
    </citation>
    <scope>NUCLEOTIDE SEQUENCE</scope>
    <source>
        <strain evidence="1">MM415B00651</strain>
    </source>
</reference>
<protein>
    <submittedName>
        <fullName evidence="1">Uncharacterized protein</fullName>
    </submittedName>
</protein>
<proteinExistence type="predicted"/>
<organism evidence="1">
    <name type="scientific">viral metagenome</name>
    <dbReference type="NCBI Taxonomy" id="1070528"/>
    <lineage>
        <taxon>unclassified sequences</taxon>
        <taxon>metagenomes</taxon>
        <taxon>organismal metagenomes</taxon>
    </lineage>
</organism>
<sequence length="92" mass="10222">MKILSRSALEKIAAIQDASVIRLENLLKQPGYESGARRERVEKNLAKTKEFQTAAHHLASLAMPSGRMQNVFLSKSESEIMALYADMADSEV</sequence>
<evidence type="ECO:0000313" key="1">
    <source>
        <dbReference type="EMBL" id="QJA63092.1"/>
    </source>
</evidence>
<name>A0A6M3J2H6_9ZZZZ</name>
<gene>
    <name evidence="1" type="ORF">MM415B00651_0007</name>
</gene>